<dbReference type="PANTHER" id="PTHR48043:SF159">
    <property type="entry name" value="EG:EG0003.4 PROTEIN-RELATED"/>
    <property type="match status" value="1"/>
</dbReference>
<proteinExistence type="inferred from homology"/>
<dbReference type="InterPro" id="IPR050271">
    <property type="entry name" value="UDP-glycosyltransferase"/>
</dbReference>
<dbReference type="SUPFAM" id="SSF53756">
    <property type="entry name" value="UDP-Glycosyltransferase/glycogen phosphorylase"/>
    <property type="match status" value="1"/>
</dbReference>
<feature type="transmembrane region" description="Helical" evidence="5">
    <location>
        <begin position="173"/>
        <end position="196"/>
    </location>
</feature>
<gene>
    <name evidence="6" type="ORF">DIATSA_LOCUS10826</name>
</gene>
<accession>A0A9N9RBT5</accession>
<dbReference type="FunFam" id="3.40.50.2000:FF:000050">
    <property type="entry name" value="UDP-glucuronosyltransferase"/>
    <property type="match status" value="1"/>
</dbReference>
<evidence type="ECO:0000313" key="6">
    <source>
        <dbReference type="EMBL" id="CAG9793380.1"/>
    </source>
</evidence>
<dbReference type="OrthoDB" id="5835829at2759"/>
<reference evidence="6" key="2">
    <citation type="submission" date="2022-10" db="EMBL/GenBank/DDBJ databases">
        <authorList>
            <consortium name="ENA_rothamsted_submissions"/>
            <consortium name="culmorum"/>
            <person name="King R."/>
        </authorList>
    </citation>
    <scope>NUCLEOTIDE SEQUENCE</scope>
</reference>
<keyword evidence="5" id="KW-1133">Transmembrane helix</keyword>
<dbReference type="InterPro" id="IPR002213">
    <property type="entry name" value="UDP_glucos_trans"/>
</dbReference>
<reference evidence="6" key="1">
    <citation type="submission" date="2021-12" db="EMBL/GenBank/DDBJ databases">
        <authorList>
            <person name="King R."/>
        </authorList>
    </citation>
    <scope>NUCLEOTIDE SEQUENCE</scope>
</reference>
<dbReference type="AlphaFoldDB" id="A0A9N9RBT5"/>
<dbReference type="EMBL" id="OU893336">
    <property type="protein sequence ID" value="CAG9793380.1"/>
    <property type="molecule type" value="Genomic_DNA"/>
</dbReference>
<evidence type="ECO:0000256" key="5">
    <source>
        <dbReference type="RuleBase" id="RU362059"/>
    </source>
</evidence>
<dbReference type="GO" id="GO:0015020">
    <property type="term" value="F:glucuronosyltransferase activity"/>
    <property type="evidence" value="ECO:0007669"/>
    <property type="project" value="UniProtKB-EC"/>
</dbReference>
<dbReference type="Pfam" id="PF00201">
    <property type="entry name" value="UDPGT"/>
    <property type="match status" value="1"/>
</dbReference>
<dbReference type="PANTHER" id="PTHR48043">
    <property type="entry name" value="EG:EG0003.4 PROTEIN-RELATED"/>
    <property type="match status" value="1"/>
</dbReference>
<sequence length="208" mass="23614">MPERLKRDILKVFGGLKQTVLWKFEEALPNLPSNVHIVQWAPQPSILAHPNCILFITHGGALSMTEAVYFAKPIIGIPIFGDQFNNIAMAVNLGFGIQVELSYELADELNDALEEMLSTSSYTAKAKEVSFVYHHRPVPPAVELVHWVEHVVYTRGAPHLRSPALFTPWYQKVYLDLITVILMVFYILKFIIGKIIKRKSMGKKQKTN</sequence>
<evidence type="ECO:0000256" key="3">
    <source>
        <dbReference type="ARBA" id="ARBA00022679"/>
    </source>
</evidence>
<comment type="catalytic activity">
    <reaction evidence="5">
        <text>glucuronate acceptor + UDP-alpha-D-glucuronate = acceptor beta-D-glucuronoside + UDP + H(+)</text>
        <dbReference type="Rhea" id="RHEA:21032"/>
        <dbReference type="ChEBI" id="CHEBI:15378"/>
        <dbReference type="ChEBI" id="CHEBI:58052"/>
        <dbReference type="ChEBI" id="CHEBI:58223"/>
        <dbReference type="ChEBI" id="CHEBI:132367"/>
        <dbReference type="ChEBI" id="CHEBI:132368"/>
        <dbReference type="EC" id="2.4.1.17"/>
    </reaction>
</comment>
<protein>
    <recommendedName>
        <fullName evidence="5">UDP-glucuronosyltransferase</fullName>
        <ecNumber evidence="5">2.4.1.17</ecNumber>
    </recommendedName>
</protein>
<evidence type="ECO:0000313" key="7">
    <source>
        <dbReference type="Proteomes" id="UP001153714"/>
    </source>
</evidence>
<evidence type="ECO:0000256" key="4">
    <source>
        <dbReference type="RuleBase" id="RU003718"/>
    </source>
</evidence>
<comment type="subcellular location">
    <subcellularLocation>
        <location evidence="5">Membrane</location>
        <topology evidence="5">Single-pass membrane protein</topology>
    </subcellularLocation>
</comment>
<dbReference type="GO" id="GO:0016020">
    <property type="term" value="C:membrane"/>
    <property type="evidence" value="ECO:0007669"/>
    <property type="project" value="UniProtKB-SubCell"/>
</dbReference>
<comment type="similarity">
    <text evidence="1 4">Belongs to the UDP-glycosyltransferase family.</text>
</comment>
<keyword evidence="3 4" id="KW-0808">Transferase</keyword>
<evidence type="ECO:0000256" key="1">
    <source>
        <dbReference type="ARBA" id="ARBA00009995"/>
    </source>
</evidence>
<keyword evidence="7" id="KW-1185">Reference proteome</keyword>
<dbReference type="CDD" id="cd03784">
    <property type="entry name" value="GT1_Gtf-like"/>
    <property type="match status" value="1"/>
</dbReference>
<name>A0A9N9RBT5_9NEOP</name>
<organism evidence="6 7">
    <name type="scientific">Diatraea saccharalis</name>
    <name type="common">sugarcane borer</name>
    <dbReference type="NCBI Taxonomy" id="40085"/>
    <lineage>
        <taxon>Eukaryota</taxon>
        <taxon>Metazoa</taxon>
        <taxon>Ecdysozoa</taxon>
        <taxon>Arthropoda</taxon>
        <taxon>Hexapoda</taxon>
        <taxon>Insecta</taxon>
        <taxon>Pterygota</taxon>
        <taxon>Neoptera</taxon>
        <taxon>Endopterygota</taxon>
        <taxon>Lepidoptera</taxon>
        <taxon>Glossata</taxon>
        <taxon>Ditrysia</taxon>
        <taxon>Pyraloidea</taxon>
        <taxon>Crambidae</taxon>
        <taxon>Crambinae</taxon>
        <taxon>Diatraea</taxon>
    </lineage>
</organism>
<dbReference type="EC" id="2.4.1.17" evidence="5"/>
<evidence type="ECO:0000256" key="2">
    <source>
        <dbReference type="ARBA" id="ARBA00022676"/>
    </source>
</evidence>
<dbReference type="PROSITE" id="PS00375">
    <property type="entry name" value="UDPGT"/>
    <property type="match status" value="1"/>
</dbReference>
<keyword evidence="5" id="KW-0812">Transmembrane</keyword>
<dbReference type="Proteomes" id="UP001153714">
    <property type="component" value="Chromosome 5"/>
</dbReference>
<keyword evidence="2 4" id="KW-0328">Glycosyltransferase</keyword>
<dbReference type="InterPro" id="IPR035595">
    <property type="entry name" value="UDP_glycos_trans_CS"/>
</dbReference>
<keyword evidence="5" id="KW-0472">Membrane</keyword>
<dbReference type="Gene3D" id="3.40.50.2000">
    <property type="entry name" value="Glycogen Phosphorylase B"/>
    <property type="match status" value="1"/>
</dbReference>